<evidence type="ECO:0000313" key="2">
    <source>
        <dbReference type="Proteomes" id="UP000218231"/>
    </source>
</evidence>
<comment type="caution">
    <text evidence="1">The sequence shown here is derived from an EMBL/GenBank/DDBJ whole genome shotgun (WGS) entry which is preliminary data.</text>
</comment>
<keyword evidence="2" id="KW-1185">Reference proteome</keyword>
<organism evidence="1 2">
    <name type="scientific">Diploscapter pachys</name>
    <dbReference type="NCBI Taxonomy" id="2018661"/>
    <lineage>
        <taxon>Eukaryota</taxon>
        <taxon>Metazoa</taxon>
        <taxon>Ecdysozoa</taxon>
        <taxon>Nematoda</taxon>
        <taxon>Chromadorea</taxon>
        <taxon>Rhabditida</taxon>
        <taxon>Rhabditina</taxon>
        <taxon>Rhabditomorpha</taxon>
        <taxon>Rhabditoidea</taxon>
        <taxon>Rhabditidae</taxon>
        <taxon>Diploscapter</taxon>
    </lineage>
</organism>
<accession>A0A2A2KIL4</accession>
<dbReference type="Proteomes" id="UP000218231">
    <property type="component" value="Unassembled WGS sequence"/>
</dbReference>
<gene>
    <name evidence="1" type="ORF">WR25_23459</name>
</gene>
<dbReference type="EMBL" id="LIAE01008546">
    <property type="protein sequence ID" value="PAV73703.1"/>
    <property type="molecule type" value="Genomic_DNA"/>
</dbReference>
<dbReference type="AlphaFoldDB" id="A0A2A2KIL4"/>
<evidence type="ECO:0000313" key="1">
    <source>
        <dbReference type="EMBL" id="PAV73703.1"/>
    </source>
</evidence>
<proteinExistence type="predicted"/>
<protein>
    <submittedName>
        <fullName evidence="1">Uncharacterized protein</fullName>
    </submittedName>
</protein>
<name>A0A2A2KIL4_9BILA</name>
<sequence length="213" mass="23752">MDFGQFEVRVARAALAFDLQLQLVDRAGQQVLAGDRRRAPIDEAVAVRAARHRQQHVFGLRRRRIETDLGQNDALDRLDRHRNGDQEDDEEHQHHVHEWRGVDCSSPCASYPIHSLWPDAICRSGRSHGHRRRRVAGWADAGTSRSLVAYGRVCTPPAWPAVVVAATGFTGAFEAAPAIVGFTAPFEARKPSTSFEKADRSSAIDLLRRCSQL</sequence>
<reference evidence="1 2" key="1">
    <citation type="journal article" date="2017" name="Curr. Biol.">
        <title>Genome architecture and evolution of a unichromosomal asexual nematode.</title>
        <authorList>
            <person name="Fradin H."/>
            <person name="Zegar C."/>
            <person name="Gutwein M."/>
            <person name="Lucas J."/>
            <person name="Kovtun M."/>
            <person name="Corcoran D."/>
            <person name="Baugh L.R."/>
            <person name="Kiontke K."/>
            <person name="Gunsalus K."/>
            <person name="Fitch D.H."/>
            <person name="Piano F."/>
        </authorList>
    </citation>
    <scope>NUCLEOTIDE SEQUENCE [LARGE SCALE GENOMIC DNA]</scope>
    <source>
        <strain evidence="1">PF1309</strain>
    </source>
</reference>